<evidence type="ECO:0000256" key="11">
    <source>
        <dbReference type="SAM" id="MobiDB-lite"/>
    </source>
</evidence>
<dbReference type="GO" id="GO:0035435">
    <property type="term" value="P:phosphate ion transmembrane transport"/>
    <property type="evidence" value="ECO:0007669"/>
    <property type="project" value="InterPro"/>
</dbReference>
<dbReference type="PANTHER" id="PTHR42922:SF1">
    <property type="entry name" value="PHOSPHATE TRANSPORT SYSTEM PERMEASE PROTEIN PSTA"/>
    <property type="match status" value="1"/>
</dbReference>
<comment type="subcellular location">
    <subcellularLocation>
        <location evidence="2 10">Cell membrane</location>
        <topology evidence="2 10">Multi-pass membrane protein</topology>
    </subcellularLocation>
</comment>
<evidence type="ECO:0000256" key="8">
    <source>
        <dbReference type="ARBA" id="ARBA00022989"/>
    </source>
</evidence>
<dbReference type="Gene3D" id="1.10.3720.10">
    <property type="entry name" value="MetI-like"/>
    <property type="match status" value="1"/>
</dbReference>
<reference evidence="13" key="1">
    <citation type="submission" date="2023-03" db="EMBL/GenBank/DDBJ databases">
        <title>Actinorhabdospora filicis NBRC 111898.</title>
        <authorList>
            <person name="Ichikawa N."/>
            <person name="Sato H."/>
            <person name="Tonouchi N."/>
        </authorList>
    </citation>
    <scope>NUCLEOTIDE SEQUENCE</scope>
    <source>
        <strain evidence="13">NBRC 111898</strain>
    </source>
</reference>
<keyword evidence="14" id="KW-1185">Reference proteome</keyword>
<dbReference type="GO" id="GO:0005315">
    <property type="term" value="F:phosphate transmembrane transporter activity"/>
    <property type="evidence" value="ECO:0007669"/>
    <property type="project" value="InterPro"/>
</dbReference>
<accession>A0A9W6SH13</accession>
<feature type="transmembrane region" description="Helical" evidence="10">
    <location>
        <begin position="188"/>
        <end position="208"/>
    </location>
</feature>
<organism evidence="13 14">
    <name type="scientific">Actinorhabdospora filicis</name>
    <dbReference type="NCBI Taxonomy" id="1785913"/>
    <lineage>
        <taxon>Bacteria</taxon>
        <taxon>Bacillati</taxon>
        <taxon>Actinomycetota</taxon>
        <taxon>Actinomycetes</taxon>
        <taxon>Micromonosporales</taxon>
        <taxon>Micromonosporaceae</taxon>
        <taxon>Actinorhabdospora</taxon>
    </lineage>
</organism>
<evidence type="ECO:0000256" key="7">
    <source>
        <dbReference type="ARBA" id="ARBA00022692"/>
    </source>
</evidence>
<feature type="transmembrane region" description="Helical" evidence="10">
    <location>
        <begin position="329"/>
        <end position="350"/>
    </location>
</feature>
<feature type="transmembrane region" description="Helical" evidence="10">
    <location>
        <begin position="85"/>
        <end position="109"/>
    </location>
</feature>
<evidence type="ECO:0000256" key="6">
    <source>
        <dbReference type="ARBA" id="ARBA00022592"/>
    </source>
</evidence>
<dbReference type="SUPFAM" id="SSF161098">
    <property type="entry name" value="MetI-like"/>
    <property type="match status" value="1"/>
</dbReference>
<feature type="transmembrane region" description="Helical" evidence="10">
    <location>
        <begin position="52"/>
        <end position="73"/>
    </location>
</feature>
<dbReference type="Pfam" id="PF00528">
    <property type="entry name" value="BPD_transp_1"/>
    <property type="match status" value="1"/>
</dbReference>
<comment type="function">
    <text evidence="1">Part of the binding-protein-dependent transport system for phosphate; probably responsible for the translocation of the substrate across the membrane.</text>
</comment>
<dbReference type="AlphaFoldDB" id="A0A9W6SH13"/>
<feature type="domain" description="ABC transmembrane type-1" evidence="12">
    <location>
        <begin position="143"/>
        <end position="350"/>
    </location>
</feature>
<feature type="region of interest" description="Disordered" evidence="11">
    <location>
        <begin position="356"/>
        <end position="404"/>
    </location>
</feature>
<evidence type="ECO:0000256" key="2">
    <source>
        <dbReference type="ARBA" id="ARBA00004651"/>
    </source>
</evidence>
<evidence type="ECO:0000313" key="14">
    <source>
        <dbReference type="Proteomes" id="UP001165079"/>
    </source>
</evidence>
<dbReference type="GO" id="GO:0005886">
    <property type="term" value="C:plasma membrane"/>
    <property type="evidence" value="ECO:0007669"/>
    <property type="project" value="UniProtKB-SubCell"/>
</dbReference>
<feature type="transmembrane region" description="Helical" evidence="10">
    <location>
        <begin position="25"/>
        <end position="46"/>
    </location>
</feature>
<evidence type="ECO:0000313" key="13">
    <source>
        <dbReference type="EMBL" id="GLZ75707.1"/>
    </source>
</evidence>
<keyword evidence="9 10" id="KW-0472">Membrane</keyword>
<dbReference type="InterPro" id="IPR035906">
    <property type="entry name" value="MetI-like_sf"/>
</dbReference>
<feature type="transmembrane region" description="Helical" evidence="10">
    <location>
        <begin position="150"/>
        <end position="168"/>
    </location>
</feature>
<keyword evidence="6" id="KW-0592">Phosphate transport</keyword>
<dbReference type="RefSeq" id="WP_285660938.1">
    <property type="nucleotide sequence ID" value="NZ_BSTX01000001.1"/>
</dbReference>
<protein>
    <recommendedName>
        <fullName evidence="10">Phosphate transport system permease protein PstA</fullName>
    </recommendedName>
</protein>
<proteinExistence type="inferred from homology"/>
<keyword evidence="5 10" id="KW-1003">Cell membrane</keyword>
<keyword evidence="7 10" id="KW-0812">Transmembrane</keyword>
<comment type="similarity">
    <text evidence="3 10">Belongs to the binding-protein-dependent transport system permease family. CysTW subfamily.</text>
</comment>
<gene>
    <name evidence="13" type="primary">pstA</name>
    <name evidence="13" type="ORF">Afil01_05140</name>
</gene>
<dbReference type="InterPro" id="IPR000515">
    <property type="entry name" value="MetI-like"/>
</dbReference>
<evidence type="ECO:0000256" key="4">
    <source>
        <dbReference type="ARBA" id="ARBA00022448"/>
    </source>
</evidence>
<evidence type="ECO:0000256" key="9">
    <source>
        <dbReference type="ARBA" id="ARBA00023136"/>
    </source>
</evidence>
<sequence length="404" mass="42219">MTVIPERPTGADTRPHRRTRQRGDAFAVSGAAVASLSATALLFTYLTPFTGTVGFIVVAYLLFLACYTLLTWLDEPGPAVRDRLAGVAVHSLGFLVLAALIVVVGYTFAQGAKALPHANFFTADMSVTGPLDPLTMGGILHAAIGTLEQMAISLAITVPLGITCAVYLSEVRGPGTRFVRTVVEAMTALPSIVAGLFVFAAIVLVLGFGKSGFAASLAISVMMLPIIIRAADVVLRLVPRTLREASLTLGASQWRTVWHVVLPTARSGLTTSVILGAARGIGETSPVLLTAGFTKTLNADPFSGPQISLPLATYEFTRSPEPSMVARGFGTAAALMALVLVLFVIARLIGGRGAGHLSARQARARTRSSARDARRFTRDGDTLVQPTVAAPPPTTTPPPPGASP</sequence>
<evidence type="ECO:0000256" key="1">
    <source>
        <dbReference type="ARBA" id="ARBA00003510"/>
    </source>
</evidence>
<dbReference type="Proteomes" id="UP001165079">
    <property type="component" value="Unassembled WGS sequence"/>
</dbReference>
<dbReference type="CDD" id="cd06261">
    <property type="entry name" value="TM_PBP2"/>
    <property type="match status" value="1"/>
</dbReference>
<feature type="region of interest" description="Disordered" evidence="11">
    <location>
        <begin position="1"/>
        <end position="21"/>
    </location>
</feature>
<evidence type="ECO:0000256" key="3">
    <source>
        <dbReference type="ARBA" id="ARBA00007069"/>
    </source>
</evidence>
<dbReference type="EMBL" id="BSTX01000001">
    <property type="protein sequence ID" value="GLZ75707.1"/>
    <property type="molecule type" value="Genomic_DNA"/>
</dbReference>
<feature type="compositionally biased region" description="Pro residues" evidence="11">
    <location>
        <begin position="389"/>
        <end position="404"/>
    </location>
</feature>
<evidence type="ECO:0000259" key="12">
    <source>
        <dbReference type="PROSITE" id="PS50928"/>
    </source>
</evidence>
<dbReference type="InterPro" id="IPR051408">
    <property type="entry name" value="Phosphate_transprt_permease"/>
</dbReference>
<dbReference type="PANTHER" id="PTHR42922">
    <property type="entry name" value="PHOSPHATE TRANSPORT SYSTEM PERMEASE PROTEIN PSTA"/>
    <property type="match status" value="1"/>
</dbReference>
<dbReference type="PROSITE" id="PS50928">
    <property type="entry name" value="ABC_TM1"/>
    <property type="match status" value="1"/>
</dbReference>
<evidence type="ECO:0000256" key="5">
    <source>
        <dbReference type="ARBA" id="ARBA00022475"/>
    </source>
</evidence>
<keyword evidence="4" id="KW-0813">Transport</keyword>
<comment type="caution">
    <text evidence="13">The sequence shown here is derived from an EMBL/GenBank/DDBJ whole genome shotgun (WGS) entry which is preliminary data.</text>
</comment>
<dbReference type="InterPro" id="IPR005672">
    <property type="entry name" value="Phosphate_PstA"/>
</dbReference>
<keyword evidence="8 10" id="KW-1133">Transmembrane helix</keyword>
<feature type="transmembrane region" description="Helical" evidence="10">
    <location>
        <begin position="214"/>
        <end position="235"/>
    </location>
</feature>
<feature type="compositionally biased region" description="Basic and acidic residues" evidence="11">
    <location>
        <begin position="369"/>
        <end position="381"/>
    </location>
</feature>
<dbReference type="NCBIfam" id="TIGR00974">
    <property type="entry name" value="3a0107s02c"/>
    <property type="match status" value="1"/>
</dbReference>
<evidence type="ECO:0000256" key="10">
    <source>
        <dbReference type="RuleBase" id="RU363043"/>
    </source>
</evidence>
<name>A0A9W6SH13_9ACTN</name>